<accession>X5DK61</accession>
<evidence type="ECO:0000313" key="2">
    <source>
        <dbReference type="EMBL" id="AHW63493.1"/>
    </source>
</evidence>
<dbReference type="RefSeq" id="WP_081803781.1">
    <property type="nucleotide sequence ID" value="NZ_CP006842.1"/>
</dbReference>
<feature type="compositionally biased region" description="Gly residues" evidence="1">
    <location>
        <begin position="429"/>
        <end position="440"/>
    </location>
</feature>
<feature type="region of interest" description="Disordered" evidence="1">
    <location>
        <begin position="527"/>
        <end position="569"/>
    </location>
</feature>
<dbReference type="PANTHER" id="PTHR40050:SF1">
    <property type="entry name" value="INNER SPORE COAT PROTEIN H"/>
    <property type="match status" value="1"/>
</dbReference>
<feature type="region of interest" description="Disordered" evidence="1">
    <location>
        <begin position="128"/>
        <end position="153"/>
    </location>
</feature>
<dbReference type="eggNOG" id="COG5337">
    <property type="taxonomic scope" value="Bacteria"/>
</dbReference>
<feature type="compositionally biased region" description="Gly residues" evidence="1">
    <location>
        <begin position="540"/>
        <end position="549"/>
    </location>
</feature>
<sequence>MTQPTNTQRTPLRHRLPVRLRHHWKLLVAAVAVCVAIALVFGASMVRPYITSSLVSETVITNNIEGESDLFDDGDHTIEITVNQAEYDDMISTFQKEGEKDFISADITIDGTLIEDVALRLKGNSTLSSLSGNGMGPGDGREGEEGQMPEAPEGMEMPEGMGGMGGMMTQLSEDAPEELPWLISFDEYAEGRAYQGMTEIALRPAASGSDVALNEALALEMTAESGQTTQDYSFSSVSVNGEESASRLVVDTPDAAWADELGDGVLYKARAGGSLDYIGDDPTDYEESFNQLNSEGGYDLQPVMTLMKFLNQSSDEEFAEELDDYIDTESFAEYLAMQEILSNNDAMDGPGNNYYLWYDTTEKKFTILSWDLNMALSGMMGGMGGVGGDTAEGTGDDATQGDEGTTDGMPQMPQGGEMPQGRQMPDGGTSDGTGDTGGGQNMPQMPNRGDSQEGGPGGGSDSSILKERFLDNNEFYAMYESAYTEFYDQLIASGYAANTLDELTTRAEAAGDTGATALAESIRSTLESLSEDVPEPSTGMGMGGGGMGGPPDAAGDTGVAQDAAQTTET</sequence>
<evidence type="ECO:0008006" key="4">
    <source>
        <dbReference type="Google" id="ProtNLM"/>
    </source>
</evidence>
<dbReference type="InterPro" id="IPR014867">
    <property type="entry name" value="Spore_coat_CotH_CotH2/3/7"/>
</dbReference>
<dbReference type="OrthoDB" id="3280828at2"/>
<dbReference type="HOGENOM" id="CLU_021844_0_0_11"/>
<reference evidence="2 3" key="1">
    <citation type="journal article" date="2015" name="Int. J. Syst. Evol. Microbiol.">
        <title>Revisiting Corynebacterium glyciniphilum (ex Kubota et al., 1972) sp. nov., nom. rev., isolated from putrefied banana.</title>
        <authorList>
            <person name="Al-Dilaimi A."/>
            <person name="Bednarz H."/>
            <person name="Lomker A."/>
            <person name="Niehaus K."/>
            <person name="Kalinowski J."/>
            <person name="Ruckert C."/>
        </authorList>
    </citation>
    <scope>NUCLEOTIDE SEQUENCE [LARGE SCALE GENOMIC DNA]</scope>
    <source>
        <strain evidence="2">AJ 3170</strain>
    </source>
</reference>
<keyword evidence="3" id="KW-1185">Reference proteome</keyword>
<feature type="region of interest" description="Disordered" evidence="1">
    <location>
        <begin position="385"/>
        <end position="464"/>
    </location>
</feature>
<protein>
    <recommendedName>
        <fullName evidence="4">Spore coat protein CotH</fullName>
    </recommendedName>
</protein>
<dbReference type="AlphaFoldDB" id="X5DK61"/>
<feature type="compositionally biased region" description="Low complexity" evidence="1">
    <location>
        <begin position="391"/>
        <end position="408"/>
    </location>
</feature>
<dbReference type="STRING" id="1404245.CGLY_05225"/>
<name>X5DK61_9CORY</name>
<gene>
    <name evidence="2" type="ORF">CGLY_05225</name>
</gene>
<evidence type="ECO:0000313" key="3">
    <source>
        <dbReference type="Proteomes" id="UP000023703"/>
    </source>
</evidence>
<organism evidence="2 3">
    <name type="scientific">Corynebacterium glyciniphilum AJ 3170</name>
    <dbReference type="NCBI Taxonomy" id="1404245"/>
    <lineage>
        <taxon>Bacteria</taxon>
        <taxon>Bacillati</taxon>
        <taxon>Actinomycetota</taxon>
        <taxon>Actinomycetes</taxon>
        <taxon>Mycobacteriales</taxon>
        <taxon>Corynebacteriaceae</taxon>
        <taxon>Corynebacterium</taxon>
    </lineage>
</organism>
<dbReference type="PANTHER" id="PTHR40050">
    <property type="entry name" value="INNER SPORE COAT PROTEIN H"/>
    <property type="match status" value="1"/>
</dbReference>
<evidence type="ECO:0000256" key="1">
    <source>
        <dbReference type="SAM" id="MobiDB-lite"/>
    </source>
</evidence>
<dbReference type="Proteomes" id="UP000023703">
    <property type="component" value="Chromosome"/>
</dbReference>
<proteinExistence type="predicted"/>
<dbReference type="Pfam" id="PF08757">
    <property type="entry name" value="CotH"/>
    <property type="match status" value="1"/>
</dbReference>
<dbReference type="KEGG" id="cgy:CGLY_05225"/>
<dbReference type="EMBL" id="CP006842">
    <property type="protein sequence ID" value="AHW63493.1"/>
    <property type="molecule type" value="Genomic_DNA"/>
</dbReference>